<proteinExistence type="inferred from homology"/>
<evidence type="ECO:0000256" key="4">
    <source>
        <dbReference type="ARBA" id="ARBA00022764"/>
    </source>
</evidence>
<evidence type="ECO:0000259" key="9">
    <source>
        <dbReference type="Pfam" id="PF01435"/>
    </source>
</evidence>
<dbReference type="SUPFAM" id="SSF48452">
    <property type="entry name" value="TPR-like"/>
    <property type="match status" value="1"/>
</dbReference>
<dbReference type="GO" id="GO:0051603">
    <property type="term" value="P:proteolysis involved in protein catabolic process"/>
    <property type="evidence" value="ECO:0007669"/>
    <property type="project" value="TreeGrafter"/>
</dbReference>
<comment type="subcellular location">
    <subcellularLocation>
        <location evidence="8">Periplasm</location>
    </subcellularLocation>
</comment>
<dbReference type="GO" id="GO:0042597">
    <property type="term" value="C:periplasmic space"/>
    <property type="evidence" value="ECO:0007669"/>
    <property type="project" value="UniProtKB-SubCell"/>
</dbReference>
<keyword evidence="3 8" id="KW-0732">Signal</keyword>
<evidence type="ECO:0000313" key="10">
    <source>
        <dbReference type="EMBL" id="KKE85847.1"/>
    </source>
</evidence>
<reference evidence="10 11" key="1">
    <citation type="journal article" date="2015" name="BMC Genomics">
        <title>Genome mining reveals unlocked bioactive potential of marine Gram-negative bacteria.</title>
        <authorList>
            <person name="Machado H."/>
            <person name="Sonnenschein E.C."/>
            <person name="Melchiorsen J."/>
            <person name="Gram L."/>
        </authorList>
    </citation>
    <scope>NUCLEOTIDE SEQUENCE [LARGE SCALE GENOMIC DNA]</scope>
    <source>
        <strain evidence="10 11">S4054</strain>
    </source>
</reference>
<keyword evidence="1 8" id="KW-0645">Protease</keyword>
<dbReference type="AlphaFoldDB" id="A0A0F6AI16"/>
<dbReference type="Pfam" id="PF14559">
    <property type="entry name" value="TPR_19"/>
    <property type="match status" value="1"/>
</dbReference>
<evidence type="ECO:0000256" key="5">
    <source>
        <dbReference type="ARBA" id="ARBA00022801"/>
    </source>
</evidence>
<dbReference type="Proteomes" id="UP000033434">
    <property type="component" value="Unassembled WGS sequence"/>
</dbReference>
<keyword evidence="5 8" id="KW-0378">Hydrolase</keyword>
<evidence type="ECO:0000256" key="6">
    <source>
        <dbReference type="ARBA" id="ARBA00022833"/>
    </source>
</evidence>
<feature type="domain" description="Peptidase M48" evidence="9">
    <location>
        <begin position="69"/>
        <end position="253"/>
    </location>
</feature>
<comment type="cofactor">
    <cofactor evidence="8">
        <name>Zn(2+)</name>
        <dbReference type="ChEBI" id="CHEBI:29105"/>
    </cofactor>
    <text evidence="8">Binds 1 zinc ion per subunit.</text>
</comment>
<feature type="active site" evidence="8">
    <location>
        <position position="133"/>
    </location>
</feature>
<dbReference type="Pfam" id="PF01435">
    <property type="entry name" value="Peptidase_M48"/>
    <property type="match status" value="1"/>
</dbReference>
<keyword evidence="2 8" id="KW-0479">Metal-binding</keyword>
<feature type="binding site" evidence="8">
    <location>
        <position position="136"/>
    </location>
    <ligand>
        <name>Zn(2+)</name>
        <dbReference type="ChEBI" id="CHEBI:29105"/>
        <note>catalytic</note>
    </ligand>
</feature>
<dbReference type="PANTHER" id="PTHR22726">
    <property type="entry name" value="METALLOENDOPEPTIDASE OMA1"/>
    <property type="match status" value="1"/>
</dbReference>
<accession>A0A0F6AI16</accession>
<name>A0A0F6AI16_9GAMM</name>
<dbReference type="EMBL" id="AUXW01000001">
    <property type="protein sequence ID" value="KKE85847.1"/>
    <property type="molecule type" value="Genomic_DNA"/>
</dbReference>
<evidence type="ECO:0000256" key="3">
    <source>
        <dbReference type="ARBA" id="ARBA00022729"/>
    </source>
</evidence>
<sequence length="482" mass="53914" precursor="true">MRLKQALIATLCALTIGYTAPSTASDFKLPDLGTSAVQVLPIEKEQAIGEVMMMQIRSSSPLVQDPVLNEYLSSLGNKLVASANDVRFPFKFFWLNNKAINAFAFYGGHVGVHTGLIAQSDNESQLASVLGHEIAHVTQRHLARRIQQAKDNSALTIAGLITGILATVVAPDAGMAILAANSTQASLSQLTHSRKAEQEADRFGMQTLQKAGYDPYAASEFLTKLAAQVRFKNKPPAFLLTHPLPDSRVSDVRLRAQQYPKKYVPSSADFNYAKSRVMARYQLDKEDAQAYFENILRTSSDLDKSQYEYGLAISLLDQKKYDQADKIISKLLKQSPNNLFYLDVYTDIKLGQKQFNKAISLLEQKHQLRPNNQVITLNLANSAIKAKEYDKAEQLLKVFLLDKPNHVLAKQLLTETYELSENKAAYHESRASLLSHYGAFMKAADEVQKALNFIEKEDEIKKLRLKALLAKYRNMQKELAKL</sequence>
<dbReference type="GO" id="GO:0004222">
    <property type="term" value="F:metalloendopeptidase activity"/>
    <property type="evidence" value="ECO:0007669"/>
    <property type="project" value="InterPro"/>
</dbReference>
<dbReference type="CDD" id="cd07333">
    <property type="entry name" value="M48C_bepA_like"/>
    <property type="match status" value="1"/>
</dbReference>
<dbReference type="HAMAP" id="MF_00997">
    <property type="entry name" value="Protease_BepA"/>
    <property type="match status" value="1"/>
</dbReference>
<dbReference type="Gene3D" id="3.30.2010.10">
    <property type="entry name" value="Metalloproteases ('zincins'), catalytic domain"/>
    <property type="match status" value="1"/>
</dbReference>
<gene>
    <name evidence="10" type="ORF">N479_00305</name>
</gene>
<feature type="signal peptide" evidence="8">
    <location>
        <begin position="1"/>
        <end position="24"/>
    </location>
</feature>
<dbReference type="EC" id="3.4.-.-" evidence="8"/>
<comment type="function">
    <text evidence="8">Functions as both a chaperone and a metalloprotease. Maintains the integrity of the outer membrane by promoting either the assembly or the elimination of outer membrane proteins, depending on their folding state.</text>
</comment>
<comment type="caution">
    <text evidence="10">The sequence shown here is derived from an EMBL/GenBank/DDBJ whole genome shotgun (WGS) entry which is preliminary data.</text>
</comment>
<dbReference type="PATRIC" id="fig|1129367.4.peg.65"/>
<comment type="similarity">
    <text evidence="8">Belongs to the peptidase M48 family. BepA subfamily.</text>
</comment>
<dbReference type="Gene3D" id="1.25.40.10">
    <property type="entry name" value="Tetratricopeptide repeat domain"/>
    <property type="match status" value="2"/>
</dbReference>
<feature type="binding site" evidence="8">
    <location>
        <position position="132"/>
    </location>
    <ligand>
        <name>Zn(2+)</name>
        <dbReference type="ChEBI" id="CHEBI:29105"/>
        <note>catalytic</note>
    </ligand>
</feature>
<keyword evidence="7 8" id="KW-0482">Metalloprotease</keyword>
<keyword evidence="4 8" id="KW-0574">Periplasm</keyword>
<evidence type="ECO:0000256" key="8">
    <source>
        <dbReference type="HAMAP-Rule" id="MF_00997"/>
    </source>
</evidence>
<evidence type="ECO:0000256" key="7">
    <source>
        <dbReference type="ARBA" id="ARBA00023049"/>
    </source>
</evidence>
<organism evidence="10 11">
    <name type="scientific">Pseudoalteromonas luteoviolacea S4054</name>
    <dbReference type="NCBI Taxonomy" id="1129367"/>
    <lineage>
        <taxon>Bacteria</taxon>
        <taxon>Pseudomonadati</taxon>
        <taxon>Pseudomonadota</taxon>
        <taxon>Gammaproteobacteria</taxon>
        <taxon>Alteromonadales</taxon>
        <taxon>Pseudoalteromonadaceae</taxon>
        <taxon>Pseudoalteromonas</taxon>
    </lineage>
</organism>
<dbReference type="InterPro" id="IPR001915">
    <property type="entry name" value="Peptidase_M48"/>
</dbReference>
<dbReference type="GO" id="GO:0016020">
    <property type="term" value="C:membrane"/>
    <property type="evidence" value="ECO:0007669"/>
    <property type="project" value="InterPro"/>
</dbReference>
<dbReference type="GO" id="GO:0008270">
    <property type="term" value="F:zinc ion binding"/>
    <property type="evidence" value="ECO:0007669"/>
    <property type="project" value="UniProtKB-UniRule"/>
</dbReference>
<feature type="binding site" evidence="8">
    <location>
        <position position="197"/>
    </location>
    <ligand>
        <name>Zn(2+)</name>
        <dbReference type="ChEBI" id="CHEBI:29105"/>
        <note>catalytic</note>
    </ligand>
</feature>
<dbReference type="RefSeq" id="WP_046354003.1">
    <property type="nucleotide sequence ID" value="NZ_AUXW01000001.1"/>
</dbReference>
<keyword evidence="6 8" id="KW-0862">Zinc</keyword>
<dbReference type="InterPro" id="IPR051156">
    <property type="entry name" value="Mito/Outer_Membr_Metalloprot"/>
</dbReference>
<dbReference type="InterPro" id="IPR030873">
    <property type="entry name" value="Protease_BepA"/>
</dbReference>
<evidence type="ECO:0000256" key="2">
    <source>
        <dbReference type="ARBA" id="ARBA00022723"/>
    </source>
</evidence>
<feature type="chain" id="PRO_5008987724" description="Putative beta-barrel assembly-enhancing protease" evidence="8">
    <location>
        <begin position="25"/>
        <end position="482"/>
    </location>
</feature>
<dbReference type="PANTHER" id="PTHR22726:SF1">
    <property type="entry name" value="METALLOENDOPEPTIDASE OMA1, MITOCHONDRIAL"/>
    <property type="match status" value="1"/>
</dbReference>
<evidence type="ECO:0000313" key="11">
    <source>
        <dbReference type="Proteomes" id="UP000033434"/>
    </source>
</evidence>
<dbReference type="InterPro" id="IPR011990">
    <property type="entry name" value="TPR-like_helical_dom_sf"/>
</dbReference>
<feature type="active site" description="Proton donor" evidence="8">
    <location>
        <position position="201"/>
    </location>
</feature>
<protein>
    <recommendedName>
        <fullName evidence="8">Putative beta-barrel assembly-enhancing protease</fullName>
        <ecNumber evidence="8">3.4.-.-</ecNumber>
    </recommendedName>
</protein>
<evidence type="ECO:0000256" key="1">
    <source>
        <dbReference type="ARBA" id="ARBA00022670"/>
    </source>
</evidence>